<dbReference type="PANTHER" id="PTHR12346">
    <property type="entry name" value="SIN3B-RELATED"/>
    <property type="match status" value="1"/>
</dbReference>
<evidence type="ECO:0000256" key="1">
    <source>
        <dbReference type="ARBA" id="ARBA00004123"/>
    </source>
</evidence>
<proteinExistence type="predicted"/>
<keyword evidence="2" id="KW-0539">Nucleus</keyword>
<feature type="region of interest" description="Disordered" evidence="3">
    <location>
        <begin position="212"/>
        <end position="263"/>
    </location>
</feature>
<dbReference type="InterPro" id="IPR013194">
    <property type="entry name" value="HDAC_interact_dom"/>
</dbReference>
<comment type="caution">
    <text evidence="5">The sequence shown here is derived from an EMBL/GenBank/DDBJ whole genome shotgun (WGS) entry which is preliminary data.</text>
</comment>
<organism evidence="5 6">
    <name type="scientific">Cymbomonas tetramitiformis</name>
    <dbReference type="NCBI Taxonomy" id="36881"/>
    <lineage>
        <taxon>Eukaryota</taxon>
        <taxon>Viridiplantae</taxon>
        <taxon>Chlorophyta</taxon>
        <taxon>Pyramimonadophyceae</taxon>
        <taxon>Pyramimonadales</taxon>
        <taxon>Pyramimonadaceae</taxon>
        <taxon>Cymbomonas</taxon>
    </lineage>
</organism>
<evidence type="ECO:0000256" key="2">
    <source>
        <dbReference type="ARBA" id="ARBA00023242"/>
    </source>
</evidence>
<accession>A0AAE0GYJ1</accession>
<evidence type="ECO:0000259" key="4">
    <source>
        <dbReference type="SMART" id="SM00761"/>
    </source>
</evidence>
<comment type="subcellular location">
    <subcellularLocation>
        <location evidence="1">Nucleus</location>
    </subcellularLocation>
</comment>
<evidence type="ECO:0000256" key="3">
    <source>
        <dbReference type="SAM" id="MobiDB-lite"/>
    </source>
</evidence>
<keyword evidence="6" id="KW-1185">Reference proteome</keyword>
<sequence length="452" mass="51248">MTKKRVLQDVSNRCEPEFMKRVQLRGAALPPQKVPQDDIQKAKAFLKKLENNLAPDIFKSLKSVLKRHGAEASCPERRKCVIDSVKRLFKDQLSASSDCGDVDVLDDLIYDFNSYLPDEREYLKTTREVAREYAERVRSHSEASFHVFIKLLKAHRSGGLTLVELRAKIGDLFGENEALNEDFKHFLPEAASFEAEVPASFQRARGKLKRVYNADPSQGSLSSSERPGAEVVDASADGEGHLLPTSASQTDPSQSTCEPLGPSYIRLPGSTEQRTSASGALPAGVLNDVCALRNPKYISEHPVHSSAVREHLALDDLHFEIDLKSEHFQSTYTWLQERSRQLECMHAEEKSACQLSASSLSAAQTSCFREYYRPLEDKKQQMQTRKRSRQCREADEREPEGPMWHRVLREPAVEIPKLLSAFDKGGAFHAQLDLWKKRYQKKYQEAAIKWRD</sequence>
<dbReference type="EMBL" id="LGRX02001241">
    <property type="protein sequence ID" value="KAK3286508.1"/>
    <property type="molecule type" value="Genomic_DNA"/>
</dbReference>
<protein>
    <recommendedName>
        <fullName evidence="4">Histone deacetylase interacting domain-containing protein</fullName>
    </recommendedName>
</protein>
<dbReference type="GO" id="GO:0003714">
    <property type="term" value="F:transcription corepressor activity"/>
    <property type="evidence" value="ECO:0007669"/>
    <property type="project" value="InterPro"/>
</dbReference>
<evidence type="ECO:0000313" key="5">
    <source>
        <dbReference type="EMBL" id="KAK3286508.1"/>
    </source>
</evidence>
<gene>
    <name evidence="5" type="ORF">CYMTET_5944</name>
</gene>
<dbReference type="Proteomes" id="UP001190700">
    <property type="component" value="Unassembled WGS sequence"/>
</dbReference>
<dbReference type="InterPro" id="IPR036600">
    <property type="entry name" value="PAH_sf"/>
</dbReference>
<dbReference type="AlphaFoldDB" id="A0AAE0GYJ1"/>
<feature type="compositionally biased region" description="Polar residues" evidence="3">
    <location>
        <begin position="215"/>
        <end position="225"/>
    </location>
</feature>
<dbReference type="InterPro" id="IPR039774">
    <property type="entry name" value="Sin3-like"/>
</dbReference>
<reference evidence="5 6" key="1">
    <citation type="journal article" date="2015" name="Genome Biol. Evol.">
        <title>Comparative Genomics of a Bacterivorous Green Alga Reveals Evolutionary Causalities and Consequences of Phago-Mixotrophic Mode of Nutrition.</title>
        <authorList>
            <person name="Burns J.A."/>
            <person name="Paasch A."/>
            <person name="Narechania A."/>
            <person name="Kim E."/>
        </authorList>
    </citation>
    <scope>NUCLEOTIDE SEQUENCE [LARGE SCALE GENOMIC DNA]</scope>
    <source>
        <strain evidence="5 6">PLY_AMNH</strain>
    </source>
</reference>
<feature type="domain" description="Histone deacetylase interacting" evidence="4">
    <location>
        <begin position="256"/>
        <end position="352"/>
    </location>
</feature>
<feature type="region of interest" description="Disordered" evidence="3">
    <location>
        <begin position="378"/>
        <end position="402"/>
    </location>
</feature>
<evidence type="ECO:0000313" key="6">
    <source>
        <dbReference type="Proteomes" id="UP001190700"/>
    </source>
</evidence>
<feature type="compositionally biased region" description="Polar residues" evidence="3">
    <location>
        <begin position="245"/>
        <end position="257"/>
    </location>
</feature>
<dbReference type="GO" id="GO:0005634">
    <property type="term" value="C:nucleus"/>
    <property type="evidence" value="ECO:0007669"/>
    <property type="project" value="UniProtKB-SubCell"/>
</dbReference>
<dbReference type="SUPFAM" id="SSF47762">
    <property type="entry name" value="PAH2 domain"/>
    <property type="match status" value="1"/>
</dbReference>
<name>A0AAE0GYJ1_9CHLO</name>
<dbReference type="SMART" id="SM00761">
    <property type="entry name" value="HDAC_interact"/>
    <property type="match status" value="1"/>
</dbReference>